<dbReference type="SUPFAM" id="SSF52980">
    <property type="entry name" value="Restriction endonuclease-like"/>
    <property type="match status" value="1"/>
</dbReference>
<evidence type="ECO:0008006" key="3">
    <source>
        <dbReference type="Google" id="ProtNLM"/>
    </source>
</evidence>
<comment type="caution">
    <text evidence="1">The sequence shown here is derived from an EMBL/GenBank/DDBJ whole genome shotgun (WGS) entry which is preliminary data.</text>
</comment>
<dbReference type="InterPro" id="IPR011335">
    <property type="entry name" value="Restrct_endonuc-II-like"/>
</dbReference>
<accession>A0A1V1NS30</accession>
<organism evidence="1 2">
    <name type="scientific">Candidatus Magnetoglobus multicellularis str. Araruama</name>
    <dbReference type="NCBI Taxonomy" id="890399"/>
    <lineage>
        <taxon>Bacteria</taxon>
        <taxon>Pseudomonadati</taxon>
        <taxon>Thermodesulfobacteriota</taxon>
        <taxon>Desulfobacteria</taxon>
        <taxon>Desulfobacterales</taxon>
        <taxon>Desulfobacteraceae</taxon>
        <taxon>Candidatus Magnetoglobus</taxon>
    </lineage>
</organism>
<dbReference type="AlphaFoldDB" id="A0A1V1NS30"/>
<evidence type="ECO:0000313" key="1">
    <source>
        <dbReference type="EMBL" id="ETR65306.1"/>
    </source>
</evidence>
<name>A0A1V1NS30_9BACT</name>
<proteinExistence type="predicted"/>
<sequence>MKFNYEPLDGKLFGKSGTIHPPLFQFVNTKIAKGVRTKQYQIDVYGAETPNRYWLCECKYTQTRMGINQIKKLERAAKAFQQEAADEGRKRPEVILWAICTGGFTQAVHKYVAKKKDFYLSDYDGINGIFAAYGGNYKIPFFS</sequence>
<gene>
    <name evidence="1" type="ORF">OMM_14458</name>
</gene>
<dbReference type="EMBL" id="ATBP01002961">
    <property type="protein sequence ID" value="ETR65306.1"/>
    <property type="molecule type" value="Genomic_DNA"/>
</dbReference>
<protein>
    <recommendedName>
        <fullName evidence="3">Restriction endonuclease type IV Mrr domain-containing protein</fullName>
    </recommendedName>
</protein>
<dbReference type="Proteomes" id="UP000189670">
    <property type="component" value="Unassembled WGS sequence"/>
</dbReference>
<evidence type="ECO:0000313" key="2">
    <source>
        <dbReference type="Proteomes" id="UP000189670"/>
    </source>
</evidence>
<reference evidence="2" key="1">
    <citation type="submission" date="2012-11" db="EMBL/GenBank/DDBJ databases">
        <authorList>
            <person name="Lucero-Rivera Y.E."/>
            <person name="Tovar-Ramirez D."/>
        </authorList>
    </citation>
    <scope>NUCLEOTIDE SEQUENCE [LARGE SCALE GENOMIC DNA]</scope>
    <source>
        <strain evidence="2">Araruama</strain>
    </source>
</reference>